<protein>
    <submittedName>
        <fullName evidence="1">Uncharacterized protein</fullName>
    </submittedName>
</protein>
<dbReference type="OrthoDB" id="2520703at2759"/>
<dbReference type="Gene3D" id="3.80.10.10">
    <property type="entry name" value="Ribonuclease Inhibitor"/>
    <property type="match status" value="1"/>
</dbReference>
<proteinExistence type="predicted"/>
<reference evidence="1 2" key="1">
    <citation type="submission" date="2020-01" db="EMBL/GenBank/DDBJ databases">
        <title>Identification and distribution of gene clusters putatively required for synthesis of sphingolipid metabolism inhibitors in phylogenetically diverse species of the filamentous fungus Fusarium.</title>
        <authorList>
            <person name="Kim H.-S."/>
            <person name="Busman M."/>
            <person name="Brown D.W."/>
            <person name="Divon H."/>
            <person name="Uhlig S."/>
            <person name="Proctor R.H."/>
        </authorList>
    </citation>
    <scope>NUCLEOTIDE SEQUENCE [LARGE SCALE GENOMIC DNA]</scope>
    <source>
        <strain evidence="1 2">NRRL 20459</strain>
    </source>
</reference>
<organism evidence="1 2">
    <name type="scientific">Fusarium albosuccineum</name>
    <dbReference type="NCBI Taxonomy" id="1237068"/>
    <lineage>
        <taxon>Eukaryota</taxon>
        <taxon>Fungi</taxon>
        <taxon>Dikarya</taxon>
        <taxon>Ascomycota</taxon>
        <taxon>Pezizomycotina</taxon>
        <taxon>Sordariomycetes</taxon>
        <taxon>Hypocreomycetidae</taxon>
        <taxon>Hypocreales</taxon>
        <taxon>Nectriaceae</taxon>
        <taxon>Fusarium</taxon>
        <taxon>Fusarium decemcellulare species complex</taxon>
    </lineage>
</organism>
<dbReference type="Proteomes" id="UP000554235">
    <property type="component" value="Unassembled WGS sequence"/>
</dbReference>
<evidence type="ECO:0000313" key="1">
    <source>
        <dbReference type="EMBL" id="KAF4461102.1"/>
    </source>
</evidence>
<dbReference type="EMBL" id="JAADYS010001783">
    <property type="protein sequence ID" value="KAF4461102.1"/>
    <property type="molecule type" value="Genomic_DNA"/>
</dbReference>
<evidence type="ECO:0000313" key="2">
    <source>
        <dbReference type="Proteomes" id="UP000554235"/>
    </source>
</evidence>
<accession>A0A8H4PHF1</accession>
<gene>
    <name evidence="1" type="ORF">FALBO_12094</name>
</gene>
<dbReference type="SUPFAM" id="SSF52047">
    <property type="entry name" value="RNI-like"/>
    <property type="match status" value="1"/>
</dbReference>
<sequence>MGLKDLQPELIFQICENLCQHCTEKHIDAPQAELWRMTPEAKLGRQTLLSLCQVNKCIGEIAQKVLFHHVGWLHEKETFLYYLLRTIHVKPDLGKHIRVANLTPVPILPQIVPGHWLQQVLPKFRHLLNLDFLLQNFNIDAGDNGDTISNAIPVAILLQTPHLEHLCVTGLQDWVLFDQLDKEVVLREKLLPQDLKTLYIGKYGRIYPGAAEQMKLDLSPAGLGEYISSFKRLHTLTLSNPRGSTITDKLSIENVRTLRISEAVLTKGQLQTLLSTTRCLNEFAFHEITNRGTLVELRVNPQEIFEVLAPKNDTLRRLILNTWVYTGPLTMGRKLTNLEELRINHAVVCDIVDLANHRRQLDEDRLVGVLPPSIRTLHLDASGLGTKWMEEALVKYIMSTYNPSPDEQKLKKVILNFKMRVSYAPERPSSLADDPVISYDTFFRGKCARWFENGTMGLTKERMLWYEIEEQE</sequence>
<comment type="caution">
    <text evidence="1">The sequence shown here is derived from an EMBL/GenBank/DDBJ whole genome shotgun (WGS) entry which is preliminary data.</text>
</comment>
<dbReference type="InterPro" id="IPR032675">
    <property type="entry name" value="LRR_dom_sf"/>
</dbReference>
<name>A0A8H4PHF1_9HYPO</name>
<dbReference type="AlphaFoldDB" id="A0A8H4PHF1"/>
<keyword evidence="2" id="KW-1185">Reference proteome</keyword>